<dbReference type="Proteomes" id="UP000626982">
    <property type="component" value="Unassembled WGS sequence"/>
</dbReference>
<sequence length="188" mass="18698">MRRSIGRAASALVVAACAGLVLIGCAAPRGPLTAGGEQQAPPGVPWAEASSGSRACIPAALDEGSDFWFGNAHTNDGADDAVIRGVALRGADNLELVEAVVTGTEDAIGAVTDPWASGRSWERVPAAGATVPAGETVMVVVRVRPIDAAADGTAVGWDVANESGAVRGVSSSTMGIAVAHDCSGDDGH</sequence>
<organism evidence="2 3">
    <name type="scientific">Agrococcus terreus</name>
    <dbReference type="NCBI Taxonomy" id="574649"/>
    <lineage>
        <taxon>Bacteria</taxon>
        <taxon>Bacillati</taxon>
        <taxon>Actinomycetota</taxon>
        <taxon>Actinomycetes</taxon>
        <taxon>Micrococcales</taxon>
        <taxon>Microbacteriaceae</taxon>
        <taxon>Agrococcus</taxon>
    </lineage>
</organism>
<evidence type="ECO:0000313" key="3">
    <source>
        <dbReference type="Proteomes" id="UP000626982"/>
    </source>
</evidence>
<dbReference type="RefSeq" id="WP_188718486.1">
    <property type="nucleotide sequence ID" value="NZ_BAABBD010000003.1"/>
</dbReference>
<keyword evidence="3" id="KW-1185">Reference proteome</keyword>
<protein>
    <submittedName>
        <fullName evidence="2">Uncharacterized protein</fullName>
    </submittedName>
</protein>
<feature type="chain" id="PRO_5047045258" evidence="1">
    <location>
        <begin position="27"/>
        <end position="188"/>
    </location>
</feature>
<gene>
    <name evidence="2" type="ORF">GCM10010968_23410</name>
</gene>
<dbReference type="PROSITE" id="PS51257">
    <property type="entry name" value="PROKAR_LIPOPROTEIN"/>
    <property type="match status" value="1"/>
</dbReference>
<reference evidence="3" key="1">
    <citation type="journal article" date="2019" name="Int. J. Syst. Evol. Microbiol.">
        <title>The Global Catalogue of Microorganisms (GCM) 10K type strain sequencing project: providing services to taxonomists for standard genome sequencing and annotation.</title>
        <authorList>
            <consortium name="The Broad Institute Genomics Platform"/>
            <consortium name="The Broad Institute Genome Sequencing Center for Infectious Disease"/>
            <person name="Wu L."/>
            <person name="Ma J."/>
        </authorList>
    </citation>
    <scope>NUCLEOTIDE SEQUENCE [LARGE SCALE GENOMIC DNA]</scope>
    <source>
        <strain evidence="3">CGMCC 1.6960</strain>
    </source>
</reference>
<comment type="caution">
    <text evidence="2">The sequence shown here is derived from an EMBL/GenBank/DDBJ whole genome shotgun (WGS) entry which is preliminary data.</text>
</comment>
<dbReference type="EMBL" id="BMLM01000002">
    <property type="protein sequence ID" value="GGN88137.1"/>
    <property type="molecule type" value="Genomic_DNA"/>
</dbReference>
<accession>A0ABQ2KRR7</accession>
<evidence type="ECO:0000313" key="2">
    <source>
        <dbReference type="EMBL" id="GGN88137.1"/>
    </source>
</evidence>
<proteinExistence type="predicted"/>
<name>A0ABQ2KRR7_9MICO</name>
<evidence type="ECO:0000256" key="1">
    <source>
        <dbReference type="SAM" id="SignalP"/>
    </source>
</evidence>
<keyword evidence="1" id="KW-0732">Signal</keyword>
<feature type="signal peptide" evidence="1">
    <location>
        <begin position="1"/>
        <end position="26"/>
    </location>
</feature>